<protein>
    <submittedName>
        <fullName evidence="2">Uncharacterized protein</fullName>
    </submittedName>
</protein>
<feature type="signal peptide" evidence="1">
    <location>
        <begin position="1"/>
        <end position="19"/>
    </location>
</feature>
<evidence type="ECO:0000256" key="1">
    <source>
        <dbReference type="SAM" id="SignalP"/>
    </source>
</evidence>
<dbReference type="EMBL" id="JABEMB010000004">
    <property type="protein sequence ID" value="NNH03229.1"/>
    <property type="molecule type" value="Genomic_DNA"/>
</dbReference>
<sequence length="245" mass="24430">MARRTSALLAGIGALAASAFLLVGCATPSAGGPESMITVGPGATGEPGVPGDVAAAWLDDGRAIGIVTQGSSTCVPQAGDVSIEGQTITVDLVNPEAQACTADFAPRVTLVATPESIDLTSDVTIVTTGAIEGQGVLAGSDTLTGTPGDSTDYLPSAGWTGAEGEFVILTWGSSSCAPVIEEVVASGAAEVTVTYKTPAADQICTMDMAPRAAIAFVSGLETQDDAFAVLVGTPEFDNVRVPIRG</sequence>
<feature type="chain" id="PRO_5039153659" evidence="1">
    <location>
        <begin position="20"/>
        <end position="245"/>
    </location>
</feature>
<gene>
    <name evidence="2" type="ORF">HLA99_05110</name>
</gene>
<evidence type="ECO:0000313" key="3">
    <source>
        <dbReference type="Proteomes" id="UP000543598"/>
    </source>
</evidence>
<dbReference type="RefSeq" id="WP_167037828.1">
    <property type="nucleotide sequence ID" value="NZ_BAAANA010000001.1"/>
</dbReference>
<proteinExistence type="predicted"/>
<keyword evidence="3" id="KW-1185">Reference proteome</keyword>
<name>A0A7Y2LZG7_9MICO</name>
<dbReference type="Proteomes" id="UP000543598">
    <property type="component" value="Unassembled WGS sequence"/>
</dbReference>
<organism evidence="2 3">
    <name type="scientific">Microbacterium ulmi</name>
    <dbReference type="NCBI Taxonomy" id="179095"/>
    <lineage>
        <taxon>Bacteria</taxon>
        <taxon>Bacillati</taxon>
        <taxon>Actinomycetota</taxon>
        <taxon>Actinomycetes</taxon>
        <taxon>Micrococcales</taxon>
        <taxon>Microbacteriaceae</taxon>
        <taxon>Microbacterium</taxon>
    </lineage>
</organism>
<evidence type="ECO:0000313" key="2">
    <source>
        <dbReference type="EMBL" id="NNH03229.1"/>
    </source>
</evidence>
<comment type="caution">
    <text evidence="2">The sequence shown here is derived from an EMBL/GenBank/DDBJ whole genome shotgun (WGS) entry which is preliminary data.</text>
</comment>
<dbReference type="AlphaFoldDB" id="A0A7Y2LZG7"/>
<reference evidence="2 3" key="1">
    <citation type="submission" date="2020-05" db="EMBL/GenBank/DDBJ databases">
        <title>MicrobeNet Type strains.</title>
        <authorList>
            <person name="Nicholson A.C."/>
        </authorList>
    </citation>
    <scope>NUCLEOTIDE SEQUENCE [LARGE SCALE GENOMIC DNA]</scope>
    <source>
        <strain evidence="2 3">JCM 14282</strain>
    </source>
</reference>
<keyword evidence="1" id="KW-0732">Signal</keyword>
<accession>A0A7Y2LZG7</accession>
<dbReference type="PROSITE" id="PS51257">
    <property type="entry name" value="PROKAR_LIPOPROTEIN"/>
    <property type="match status" value="1"/>
</dbReference>